<feature type="modified residue" description="Phosphohistidine" evidence="12">
    <location>
        <position position="45"/>
    </location>
</feature>
<dbReference type="EMBL" id="PIPV01000001">
    <property type="protein sequence ID" value="RUO58073.1"/>
    <property type="molecule type" value="Genomic_DNA"/>
</dbReference>
<dbReference type="Gene3D" id="3.30.565.10">
    <property type="entry name" value="Histidine kinase-like ATPase, C-terminal domain"/>
    <property type="match status" value="1"/>
</dbReference>
<keyword evidence="18" id="KW-1185">Reference proteome</keyword>
<comment type="caution">
    <text evidence="17">The sequence shown here is derived from an EMBL/GenBank/DDBJ whole genome shotgun (WGS) entry which is preliminary data.</text>
</comment>
<dbReference type="SUPFAM" id="SSF50341">
    <property type="entry name" value="CheW-like"/>
    <property type="match status" value="1"/>
</dbReference>
<keyword evidence="10" id="KW-0902">Two-component regulatory system</keyword>
<feature type="domain" description="Histidine kinase" evidence="14">
    <location>
        <begin position="271"/>
        <end position="506"/>
    </location>
</feature>
<evidence type="ECO:0000256" key="3">
    <source>
        <dbReference type="ARBA" id="ARBA00021495"/>
    </source>
</evidence>
<evidence type="ECO:0000259" key="14">
    <source>
        <dbReference type="PROSITE" id="PS50109"/>
    </source>
</evidence>
<dbReference type="InterPro" id="IPR005467">
    <property type="entry name" value="His_kinase_dom"/>
</dbReference>
<dbReference type="Proteomes" id="UP000287330">
    <property type="component" value="Unassembled WGS sequence"/>
</dbReference>
<reference evidence="18" key="1">
    <citation type="journal article" date="2018" name="Front. Microbiol.">
        <title>Genome-Based Analysis Reveals the Taxonomy and Diversity of the Family Idiomarinaceae.</title>
        <authorList>
            <person name="Liu Y."/>
            <person name="Lai Q."/>
            <person name="Shao Z."/>
        </authorList>
    </citation>
    <scope>NUCLEOTIDE SEQUENCE [LARGE SCALE GENOMIC DNA]</scope>
    <source>
        <strain evidence="18">F23</strain>
    </source>
</reference>
<dbReference type="InterPro" id="IPR002545">
    <property type="entry name" value="CheW-lke_dom"/>
</dbReference>
<evidence type="ECO:0000256" key="13">
    <source>
        <dbReference type="SAM" id="MobiDB-lite"/>
    </source>
</evidence>
<organism evidence="17 18">
    <name type="scientific">Idiomarina fontislapidosi</name>
    <dbReference type="NCBI Taxonomy" id="263723"/>
    <lineage>
        <taxon>Bacteria</taxon>
        <taxon>Pseudomonadati</taxon>
        <taxon>Pseudomonadota</taxon>
        <taxon>Gammaproteobacteria</taxon>
        <taxon>Alteromonadales</taxon>
        <taxon>Idiomarinaceae</taxon>
        <taxon>Idiomarina</taxon>
    </lineage>
</organism>
<dbReference type="GO" id="GO:0005737">
    <property type="term" value="C:cytoplasm"/>
    <property type="evidence" value="ECO:0007669"/>
    <property type="project" value="InterPro"/>
</dbReference>
<evidence type="ECO:0000256" key="1">
    <source>
        <dbReference type="ARBA" id="ARBA00000085"/>
    </source>
</evidence>
<dbReference type="InterPro" id="IPR003594">
    <property type="entry name" value="HATPase_dom"/>
</dbReference>
<protein>
    <recommendedName>
        <fullName evidence="3">Chemotaxis protein CheA</fullName>
        <ecNumber evidence="2">2.7.13.3</ecNumber>
    </recommendedName>
</protein>
<keyword evidence="5 12" id="KW-0597">Phosphoprotein</keyword>
<dbReference type="InterPro" id="IPR037006">
    <property type="entry name" value="CheA-like_homodim_sf"/>
</dbReference>
<dbReference type="SMART" id="SM01231">
    <property type="entry name" value="H-kinase_dim"/>
    <property type="match status" value="1"/>
</dbReference>
<comment type="function">
    <text evidence="11">Involved in the transmission of sensory signals from the chemoreceptors to the flagellar motors. CheA is autophosphorylated; it can transfer its phosphate group to either CheB or CheY.</text>
</comment>
<dbReference type="InterPro" id="IPR008207">
    <property type="entry name" value="Sig_transdc_His_kin_Hpt_dom"/>
</dbReference>
<evidence type="ECO:0000256" key="2">
    <source>
        <dbReference type="ARBA" id="ARBA00012438"/>
    </source>
</evidence>
<dbReference type="InterPro" id="IPR036061">
    <property type="entry name" value="CheW-like_dom_sf"/>
</dbReference>
<dbReference type="Pfam" id="PF02895">
    <property type="entry name" value="H-kinase_dim"/>
    <property type="match status" value="1"/>
</dbReference>
<dbReference type="Pfam" id="PF01584">
    <property type="entry name" value="CheW"/>
    <property type="match status" value="1"/>
</dbReference>
<dbReference type="InterPro" id="IPR036641">
    <property type="entry name" value="HPT_dom_sf"/>
</dbReference>
<dbReference type="CDD" id="cd00731">
    <property type="entry name" value="CheA_reg"/>
    <property type="match status" value="1"/>
</dbReference>
<dbReference type="InterPro" id="IPR036097">
    <property type="entry name" value="HisK_dim/P_sf"/>
</dbReference>
<dbReference type="CDD" id="cd16916">
    <property type="entry name" value="HATPase_CheA-like"/>
    <property type="match status" value="1"/>
</dbReference>
<evidence type="ECO:0000256" key="9">
    <source>
        <dbReference type="ARBA" id="ARBA00022840"/>
    </source>
</evidence>
<sequence length="645" mass="70795">MSDAGQDIFQLEAREHLQQIERSLLELERDPSQRDELDALFRSMHTIKGSGGMMGYQHLADFSHHFESVLDKARKGTVKFTESLASVLLLASDHINHLLDDPQPSADIRQHSDKLLAELNRLVGDSSHSHACDDSDTEHPTARLWHIGIKPSESSFRDGFDCVPVLRELASLGHLSVTRTLTAPEHGFDAESCYLQFVCVLSAETTEAAIRDAFIFVADDWQIDISAAAPESASEVAAPSAGQSELPQSSSTRKTKKVEDQLIRVPSTKLDYLMSLVGELVIVKARLEQLASQSHDEHLTEVSEELTRLSLELRDNAFDIRMLPIGSIFGRFQRLVRDLSKSLGKQVEFITEGEETELDKVVLDKLSDPLIHLIRNSLDHGLETPQQRLSAGKPEAGTIKLKASHLNGQILLEVSDDGAGINTQRVLEKARANGLLSEGNELTNEQIYGLIFEPGFSTAATVSDVSGRGVGMDVVKRSIESLQGRLSVHSESGQGTTIRILLPMTLAIIEGLMVKVSDSQFVIPLVAVEECIETSSTQDSGQDGARLVEYRERLTPCLRLRDTFAIAGARPKYEQTIVIKTDDKPFGITVDEVVGQYQTVIKNLGPLYQMTPGVMGATITGDGGVAMILDVNQLAEDARPMQFEA</sequence>
<dbReference type="SUPFAM" id="SSF55874">
    <property type="entry name" value="ATPase domain of HSP90 chaperone/DNA topoisomerase II/histidine kinase"/>
    <property type="match status" value="1"/>
</dbReference>
<evidence type="ECO:0000313" key="17">
    <source>
        <dbReference type="EMBL" id="RUO58073.1"/>
    </source>
</evidence>
<keyword evidence="7" id="KW-0547">Nucleotide-binding</keyword>
<dbReference type="EC" id="2.7.13.3" evidence="2"/>
<keyword evidence="9" id="KW-0067">ATP-binding</keyword>
<dbReference type="Gene3D" id="1.20.120.160">
    <property type="entry name" value="HPT domain"/>
    <property type="match status" value="1"/>
</dbReference>
<dbReference type="PROSITE" id="PS50109">
    <property type="entry name" value="HIS_KIN"/>
    <property type="match status" value="1"/>
</dbReference>
<evidence type="ECO:0000256" key="11">
    <source>
        <dbReference type="ARBA" id="ARBA00035100"/>
    </source>
</evidence>
<dbReference type="PROSITE" id="PS50894">
    <property type="entry name" value="HPT"/>
    <property type="match status" value="1"/>
</dbReference>
<feature type="region of interest" description="Disordered" evidence="13">
    <location>
        <begin position="234"/>
        <end position="258"/>
    </location>
</feature>
<evidence type="ECO:0000256" key="10">
    <source>
        <dbReference type="ARBA" id="ARBA00023012"/>
    </source>
</evidence>
<dbReference type="AlphaFoldDB" id="A0A432YAW5"/>
<dbReference type="InterPro" id="IPR051315">
    <property type="entry name" value="Bact_Chemotaxis_CheA"/>
</dbReference>
<dbReference type="Pfam" id="PF02518">
    <property type="entry name" value="HATPase_c"/>
    <property type="match status" value="1"/>
</dbReference>
<dbReference type="GO" id="GO:0000155">
    <property type="term" value="F:phosphorelay sensor kinase activity"/>
    <property type="evidence" value="ECO:0007669"/>
    <property type="project" value="InterPro"/>
</dbReference>
<gene>
    <name evidence="17" type="ORF">CWE25_00275</name>
</gene>
<dbReference type="RefSeq" id="WP_110572030.1">
    <property type="nucleotide sequence ID" value="NZ_PIPV01000001.1"/>
</dbReference>
<evidence type="ECO:0000256" key="7">
    <source>
        <dbReference type="ARBA" id="ARBA00022741"/>
    </source>
</evidence>
<evidence type="ECO:0000256" key="4">
    <source>
        <dbReference type="ARBA" id="ARBA00022500"/>
    </source>
</evidence>
<dbReference type="CDD" id="cd00088">
    <property type="entry name" value="HPT"/>
    <property type="match status" value="1"/>
</dbReference>
<feature type="domain" description="CheW-like" evidence="15">
    <location>
        <begin position="508"/>
        <end position="640"/>
    </location>
</feature>
<dbReference type="PANTHER" id="PTHR43395">
    <property type="entry name" value="SENSOR HISTIDINE KINASE CHEA"/>
    <property type="match status" value="1"/>
</dbReference>
<dbReference type="SMART" id="SM00073">
    <property type="entry name" value="HPT"/>
    <property type="match status" value="1"/>
</dbReference>
<evidence type="ECO:0000256" key="12">
    <source>
        <dbReference type="PROSITE-ProRule" id="PRU00110"/>
    </source>
</evidence>
<dbReference type="OrthoDB" id="9803176at2"/>
<dbReference type="Gene3D" id="1.10.287.560">
    <property type="entry name" value="Histidine kinase CheA-like, homodimeric domain"/>
    <property type="match status" value="1"/>
</dbReference>
<dbReference type="GO" id="GO:0006935">
    <property type="term" value="P:chemotaxis"/>
    <property type="evidence" value="ECO:0007669"/>
    <property type="project" value="UniProtKB-KW"/>
</dbReference>
<comment type="catalytic activity">
    <reaction evidence="1">
        <text>ATP + protein L-histidine = ADP + protein N-phospho-L-histidine.</text>
        <dbReference type="EC" id="2.7.13.3"/>
    </reaction>
</comment>
<accession>A0A432YAW5</accession>
<name>A0A432YAW5_9GAMM</name>
<feature type="compositionally biased region" description="Polar residues" evidence="13">
    <location>
        <begin position="242"/>
        <end position="252"/>
    </location>
</feature>
<evidence type="ECO:0000259" key="16">
    <source>
        <dbReference type="PROSITE" id="PS50894"/>
    </source>
</evidence>
<dbReference type="InterPro" id="IPR036890">
    <property type="entry name" value="HATPase_C_sf"/>
</dbReference>
<evidence type="ECO:0000313" key="18">
    <source>
        <dbReference type="Proteomes" id="UP000287330"/>
    </source>
</evidence>
<proteinExistence type="predicted"/>
<dbReference type="GO" id="GO:0005524">
    <property type="term" value="F:ATP binding"/>
    <property type="evidence" value="ECO:0007669"/>
    <property type="project" value="UniProtKB-KW"/>
</dbReference>
<keyword evidence="6" id="KW-0808">Transferase</keyword>
<dbReference type="InterPro" id="IPR004105">
    <property type="entry name" value="CheA-like_dim"/>
</dbReference>
<dbReference type="PROSITE" id="PS50851">
    <property type="entry name" value="CHEW"/>
    <property type="match status" value="1"/>
</dbReference>
<evidence type="ECO:0000259" key="15">
    <source>
        <dbReference type="PROSITE" id="PS50851"/>
    </source>
</evidence>
<dbReference type="SUPFAM" id="SSF47226">
    <property type="entry name" value="Histidine-containing phosphotransfer domain, HPT domain"/>
    <property type="match status" value="1"/>
</dbReference>
<dbReference type="SUPFAM" id="SSF47384">
    <property type="entry name" value="Homodimeric domain of signal transducing histidine kinase"/>
    <property type="match status" value="1"/>
</dbReference>
<evidence type="ECO:0000256" key="6">
    <source>
        <dbReference type="ARBA" id="ARBA00022679"/>
    </source>
</evidence>
<feature type="domain" description="HPt" evidence="16">
    <location>
        <begin position="1"/>
        <end position="102"/>
    </location>
</feature>
<dbReference type="SMART" id="SM00260">
    <property type="entry name" value="CheW"/>
    <property type="match status" value="1"/>
</dbReference>
<dbReference type="PRINTS" id="PR00344">
    <property type="entry name" value="BCTRLSENSOR"/>
</dbReference>
<keyword evidence="4" id="KW-0145">Chemotaxis</keyword>
<keyword evidence="8" id="KW-0418">Kinase</keyword>
<evidence type="ECO:0000256" key="8">
    <source>
        <dbReference type="ARBA" id="ARBA00022777"/>
    </source>
</evidence>
<dbReference type="Gene3D" id="2.30.30.40">
    <property type="entry name" value="SH3 Domains"/>
    <property type="match status" value="1"/>
</dbReference>
<dbReference type="FunFam" id="3.30.565.10:FF:000016">
    <property type="entry name" value="Chemotaxis protein CheA, putative"/>
    <property type="match status" value="1"/>
</dbReference>
<dbReference type="Pfam" id="PF01627">
    <property type="entry name" value="Hpt"/>
    <property type="match status" value="1"/>
</dbReference>
<evidence type="ECO:0000256" key="5">
    <source>
        <dbReference type="ARBA" id="ARBA00022553"/>
    </source>
</evidence>
<dbReference type="PANTHER" id="PTHR43395:SF10">
    <property type="entry name" value="CHEMOTAXIS PROTEIN CHEA"/>
    <property type="match status" value="1"/>
</dbReference>
<dbReference type="InterPro" id="IPR004358">
    <property type="entry name" value="Sig_transdc_His_kin-like_C"/>
</dbReference>
<dbReference type="SMART" id="SM00387">
    <property type="entry name" value="HATPase_c"/>
    <property type="match status" value="1"/>
</dbReference>